<evidence type="ECO:0000313" key="4">
    <source>
        <dbReference type="Proteomes" id="UP000218334"/>
    </source>
</evidence>
<protein>
    <submittedName>
        <fullName evidence="3">Uncharacterized protein</fullName>
    </submittedName>
</protein>
<feature type="compositionally biased region" description="Low complexity" evidence="1">
    <location>
        <begin position="319"/>
        <end position="342"/>
    </location>
</feature>
<evidence type="ECO:0000313" key="3">
    <source>
        <dbReference type="EMBL" id="PBK75873.1"/>
    </source>
</evidence>
<feature type="compositionally biased region" description="Low complexity" evidence="1">
    <location>
        <begin position="251"/>
        <end position="302"/>
    </location>
</feature>
<keyword evidence="4" id="KW-1185">Reference proteome</keyword>
<reference evidence="4" key="1">
    <citation type="journal article" date="2017" name="Nat. Ecol. Evol.">
        <title>Genome expansion and lineage-specific genetic innovations in the forest pathogenic fungi Armillaria.</title>
        <authorList>
            <person name="Sipos G."/>
            <person name="Prasanna A.N."/>
            <person name="Walter M.C."/>
            <person name="O'Connor E."/>
            <person name="Balint B."/>
            <person name="Krizsan K."/>
            <person name="Kiss B."/>
            <person name="Hess J."/>
            <person name="Varga T."/>
            <person name="Slot J."/>
            <person name="Riley R."/>
            <person name="Boka B."/>
            <person name="Rigling D."/>
            <person name="Barry K."/>
            <person name="Lee J."/>
            <person name="Mihaltcheva S."/>
            <person name="LaButti K."/>
            <person name="Lipzen A."/>
            <person name="Waldron R."/>
            <person name="Moloney N.M."/>
            <person name="Sperisen C."/>
            <person name="Kredics L."/>
            <person name="Vagvoelgyi C."/>
            <person name="Patrignani A."/>
            <person name="Fitzpatrick D."/>
            <person name="Nagy I."/>
            <person name="Doyle S."/>
            <person name="Anderson J.B."/>
            <person name="Grigoriev I.V."/>
            <person name="Gueldener U."/>
            <person name="Muensterkoetter M."/>
            <person name="Nagy L.G."/>
        </authorList>
    </citation>
    <scope>NUCLEOTIDE SEQUENCE [LARGE SCALE GENOMIC DNA]</scope>
    <source>
        <strain evidence="4">28-4</strain>
    </source>
</reference>
<evidence type="ECO:0000256" key="1">
    <source>
        <dbReference type="SAM" id="MobiDB-lite"/>
    </source>
</evidence>
<name>A0A2H3CIB4_9AGAR</name>
<dbReference type="STRING" id="1076256.A0A2H3CIB4"/>
<feature type="compositionally biased region" description="Low complexity" evidence="1">
    <location>
        <begin position="1"/>
        <end position="13"/>
    </location>
</feature>
<feature type="region of interest" description="Disordered" evidence="1">
    <location>
        <begin position="318"/>
        <end position="352"/>
    </location>
</feature>
<feature type="region of interest" description="Disordered" evidence="1">
    <location>
        <begin position="1"/>
        <end position="27"/>
    </location>
</feature>
<dbReference type="Proteomes" id="UP000218334">
    <property type="component" value="Unassembled WGS sequence"/>
</dbReference>
<evidence type="ECO:0000256" key="2">
    <source>
        <dbReference type="SAM" id="Phobius"/>
    </source>
</evidence>
<feature type="compositionally biased region" description="Basic and acidic residues" evidence="1">
    <location>
        <begin position="343"/>
        <end position="352"/>
    </location>
</feature>
<organism evidence="3 4">
    <name type="scientific">Armillaria solidipes</name>
    <dbReference type="NCBI Taxonomy" id="1076256"/>
    <lineage>
        <taxon>Eukaryota</taxon>
        <taxon>Fungi</taxon>
        <taxon>Dikarya</taxon>
        <taxon>Basidiomycota</taxon>
        <taxon>Agaricomycotina</taxon>
        <taxon>Agaricomycetes</taxon>
        <taxon>Agaricomycetidae</taxon>
        <taxon>Agaricales</taxon>
        <taxon>Marasmiineae</taxon>
        <taxon>Physalacriaceae</taxon>
        <taxon>Armillaria</taxon>
    </lineage>
</organism>
<accession>A0A2H3CIB4</accession>
<feature type="transmembrane region" description="Helical" evidence="2">
    <location>
        <begin position="398"/>
        <end position="415"/>
    </location>
</feature>
<sequence>MPTATTTTIITGPSPHPSTHKPNKVSSSSSATLSALIDRAGRAFVNHDHHLSQSLVDSAFTLLPSPLSFPDALDDHRKTWDIFRITLEAHVYASPPAAEDVPEHLKEVMLQSSHALMTRMYQRSLTLFTPASGSSKSVASANVVYIPPSVLNTLVYASLKVNCPDIGRVIIEEWLAHRHGRLSSNHTHHDAYKKILAIYCLQILPALEQWDYAKEFLDYESELSPRSREHQYLQSSLARLCTQTQAVRQRSSLSSPPASSSSSISTTPSSDRSFSPAPSSSSSSSSSSLSTTSTHTVVPSTPKGLHVAQSMTSIAALPSASQSTTSVSSDGTARLARSASSLSDRKQKTQRETMIRRTLPPVTSVITHPIVPSTELRSPTTFALVKAYVATILNSTKLTTFLILAVVFPLISMVLRLRRRRRRRLAAGDAINTADMVRKRLQVVNGREAGVLRTAWSEIVRVLMDTIRMGGSGLV</sequence>
<feature type="region of interest" description="Disordered" evidence="1">
    <location>
        <begin position="248"/>
        <end position="302"/>
    </location>
</feature>
<keyword evidence="2" id="KW-0812">Transmembrane</keyword>
<dbReference type="EMBL" id="KZ293417">
    <property type="protein sequence ID" value="PBK75873.1"/>
    <property type="molecule type" value="Genomic_DNA"/>
</dbReference>
<proteinExistence type="predicted"/>
<dbReference type="AlphaFoldDB" id="A0A2H3CIB4"/>
<keyword evidence="2" id="KW-1133">Transmembrane helix</keyword>
<gene>
    <name evidence="3" type="ORF">ARMSODRAFT_1000184</name>
</gene>
<keyword evidence="2" id="KW-0472">Membrane</keyword>